<dbReference type="PANTHER" id="PTHR13932">
    <property type="entry name" value="COPROPORPHYRINIGEN III OXIDASE"/>
    <property type="match status" value="1"/>
</dbReference>
<dbReference type="InterPro" id="IPR058240">
    <property type="entry name" value="rSAM_sf"/>
</dbReference>
<evidence type="ECO:0000256" key="12">
    <source>
        <dbReference type="ARBA" id="ARBA00023244"/>
    </source>
</evidence>
<comment type="function">
    <text evidence="13">Involved in the heme biosynthesis. Catalyzes the anaerobic oxidative decarboxylation of propionate groups of rings A and B of coproporphyrinogen III to yield the vinyl groups in protoporphyrinogen IX.</text>
</comment>
<proteinExistence type="inferred from homology"/>
<dbReference type="PANTHER" id="PTHR13932:SF6">
    <property type="entry name" value="OXYGEN-INDEPENDENT COPROPORPHYRINOGEN III OXIDASE"/>
    <property type="match status" value="1"/>
</dbReference>
<evidence type="ECO:0000256" key="14">
    <source>
        <dbReference type="ARBA" id="ARBA00048321"/>
    </source>
</evidence>
<dbReference type="InterPro" id="IPR034505">
    <property type="entry name" value="Coproporphyrinogen-III_oxidase"/>
</dbReference>
<gene>
    <name evidence="17" type="primary">hemN</name>
    <name evidence="17" type="ORF">IFO69_14405</name>
</gene>
<dbReference type="EC" id="1.3.98.3" evidence="15"/>
<keyword evidence="10 15" id="KW-0408">Iron</keyword>
<evidence type="ECO:0000256" key="13">
    <source>
        <dbReference type="ARBA" id="ARBA00024295"/>
    </source>
</evidence>
<evidence type="ECO:0000256" key="7">
    <source>
        <dbReference type="ARBA" id="ARBA00022691"/>
    </source>
</evidence>
<evidence type="ECO:0000256" key="9">
    <source>
        <dbReference type="ARBA" id="ARBA00023002"/>
    </source>
</evidence>
<dbReference type="Gene3D" id="3.80.30.20">
    <property type="entry name" value="tm_1862 like domain"/>
    <property type="match status" value="1"/>
</dbReference>
<feature type="domain" description="Radical SAM core" evidence="16">
    <location>
        <begin position="48"/>
        <end position="284"/>
    </location>
</feature>
<dbReference type="SUPFAM" id="SSF102114">
    <property type="entry name" value="Radical SAM enzymes"/>
    <property type="match status" value="1"/>
</dbReference>
<keyword evidence="11 15" id="KW-0411">Iron-sulfur</keyword>
<keyword evidence="7 15" id="KW-0949">S-adenosyl-L-methionine</keyword>
<keyword evidence="8 15" id="KW-0479">Metal-binding</keyword>
<evidence type="ECO:0000256" key="1">
    <source>
        <dbReference type="ARBA" id="ARBA00004496"/>
    </source>
</evidence>
<evidence type="ECO:0000256" key="4">
    <source>
        <dbReference type="ARBA" id="ARBA00011245"/>
    </source>
</evidence>
<dbReference type="SFLD" id="SFLDG01065">
    <property type="entry name" value="anaerobic_coproporphyrinogen-I"/>
    <property type="match status" value="1"/>
</dbReference>
<dbReference type="InterPro" id="IPR006638">
    <property type="entry name" value="Elp3/MiaA/NifB-like_rSAM"/>
</dbReference>
<dbReference type="Pfam" id="PF04055">
    <property type="entry name" value="Radical_SAM"/>
    <property type="match status" value="1"/>
</dbReference>
<evidence type="ECO:0000256" key="11">
    <source>
        <dbReference type="ARBA" id="ARBA00023014"/>
    </source>
</evidence>
<evidence type="ECO:0000256" key="2">
    <source>
        <dbReference type="ARBA" id="ARBA00004785"/>
    </source>
</evidence>
<evidence type="ECO:0000256" key="10">
    <source>
        <dbReference type="ARBA" id="ARBA00023004"/>
    </source>
</evidence>
<sequence length="450" mass="51706">MMTSTTDLIRKYDVAVPRYTSYPTVPLWENNVGELTWKRTVQKAYRNFGNYEGINLYLHLPYCESLCTYCGCNKRITKNHDTEKPYIQAIIKEWEHYLKVLPEKPKIAGIHLGGGTPTFFSPENLFEMLNYIIHSAEVLPEAEMSFEGHPNNTTFEHLVTLRLLGFNRVSYGIQDFDENVQKAIHRVQPFETVKKATDNARLVGYEAINFDLIYGLPHQTVDSIKSTFKQVASLQPERIAFYSYAHVPSVFPAQKSFEQYLPQKEGKRILYEAGKILLQEMGYEEIGMDHFALKEDPLLQAKIAGKLHRNFMGYTTQASKMLIGLGSSAISDIYYAYAQNTKDIELYKEQLALDHFPLSKGHLMSIEDIKTRKTILELICNGRTKLVDTIWDMKTIHQMSEMQNDGLLTLTNGTIKVTDMGMAFIRNICAIFDHRMKNQEAKKFVFSKAI</sequence>
<evidence type="ECO:0000256" key="8">
    <source>
        <dbReference type="ARBA" id="ARBA00022723"/>
    </source>
</evidence>
<keyword evidence="12 15" id="KW-0627">Porphyrin biosynthesis</keyword>
<comment type="cofactor">
    <cofactor evidence="15">
        <name>[4Fe-4S] cluster</name>
        <dbReference type="ChEBI" id="CHEBI:49883"/>
    </cofactor>
    <text evidence="15">Binds 1 [4Fe-4S] cluster. The cluster is coordinated with 3 cysteines and an exchangeable S-adenosyl-L-methionine.</text>
</comment>
<comment type="pathway">
    <text evidence="2 15">Porphyrin-containing compound metabolism; protoporphyrin-IX biosynthesis; protoporphyrinogen-IX from coproporphyrinogen-III (AdoMet route): step 1/1.</text>
</comment>
<organism evidence="17 18">
    <name type="scientific">Echinicola arenosa</name>
    <dbReference type="NCBI Taxonomy" id="2774144"/>
    <lineage>
        <taxon>Bacteria</taxon>
        <taxon>Pseudomonadati</taxon>
        <taxon>Bacteroidota</taxon>
        <taxon>Cytophagia</taxon>
        <taxon>Cytophagales</taxon>
        <taxon>Cyclobacteriaceae</taxon>
        <taxon>Echinicola</taxon>
    </lineage>
</organism>
<protein>
    <recommendedName>
        <fullName evidence="15">Coproporphyrinogen-III oxidase</fullName>
        <ecNumber evidence="15">1.3.98.3</ecNumber>
    </recommendedName>
</protein>
<dbReference type="NCBIfam" id="TIGR00538">
    <property type="entry name" value="hemN"/>
    <property type="match status" value="1"/>
</dbReference>
<dbReference type="SMART" id="SM00729">
    <property type="entry name" value="Elp3"/>
    <property type="match status" value="1"/>
</dbReference>
<dbReference type="Gene3D" id="1.10.10.920">
    <property type="match status" value="1"/>
</dbReference>
<comment type="subcellular location">
    <subcellularLocation>
        <location evidence="1 15">Cytoplasm</location>
    </subcellularLocation>
</comment>
<evidence type="ECO:0000256" key="5">
    <source>
        <dbReference type="ARBA" id="ARBA00022485"/>
    </source>
</evidence>
<comment type="similarity">
    <text evidence="3 15">Belongs to the anaerobic coproporphyrinogen-III oxidase family.</text>
</comment>
<evidence type="ECO:0000256" key="6">
    <source>
        <dbReference type="ARBA" id="ARBA00022490"/>
    </source>
</evidence>
<accession>A0ABR9AMB3</accession>
<keyword evidence="5 15" id="KW-0004">4Fe-4S</keyword>
<dbReference type="InterPro" id="IPR007197">
    <property type="entry name" value="rSAM"/>
</dbReference>
<dbReference type="PROSITE" id="PS51918">
    <property type="entry name" value="RADICAL_SAM"/>
    <property type="match status" value="1"/>
</dbReference>
<dbReference type="EMBL" id="JACYTQ010000005">
    <property type="protein sequence ID" value="MBD8489945.1"/>
    <property type="molecule type" value="Genomic_DNA"/>
</dbReference>
<dbReference type="Proteomes" id="UP000647133">
    <property type="component" value="Unassembled WGS sequence"/>
</dbReference>
<evidence type="ECO:0000256" key="15">
    <source>
        <dbReference type="PIRNR" id="PIRNR000167"/>
    </source>
</evidence>
<comment type="subunit">
    <text evidence="4">Monomer.</text>
</comment>
<comment type="caution">
    <text evidence="17">The sequence shown here is derived from an EMBL/GenBank/DDBJ whole genome shotgun (WGS) entry which is preliminary data.</text>
</comment>
<evidence type="ECO:0000313" key="18">
    <source>
        <dbReference type="Proteomes" id="UP000647133"/>
    </source>
</evidence>
<evidence type="ECO:0000259" key="16">
    <source>
        <dbReference type="PROSITE" id="PS51918"/>
    </source>
</evidence>
<dbReference type="SFLD" id="SFLDS00029">
    <property type="entry name" value="Radical_SAM"/>
    <property type="match status" value="1"/>
</dbReference>
<comment type="catalytic activity">
    <reaction evidence="14 15">
        <text>coproporphyrinogen III + 2 S-adenosyl-L-methionine = protoporphyrinogen IX + 2 5'-deoxyadenosine + 2 L-methionine + 2 CO2</text>
        <dbReference type="Rhea" id="RHEA:15425"/>
        <dbReference type="ChEBI" id="CHEBI:16526"/>
        <dbReference type="ChEBI" id="CHEBI:17319"/>
        <dbReference type="ChEBI" id="CHEBI:57307"/>
        <dbReference type="ChEBI" id="CHEBI:57309"/>
        <dbReference type="ChEBI" id="CHEBI:57844"/>
        <dbReference type="ChEBI" id="CHEBI:59789"/>
        <dbReference type="EC" id="1.3.98.3"/>
    </reaction>
</comment>
<keyword evidence="9 15" id="KW-0560">Oxidoreductase</keyword>
<keyword evidence="6 15" id="KW-0963">Cytoplasm</keyword>
<evidence type="ECO:0000256" key="3">
    <source>
        <dbReference type="ARBA" id="ARBA00005493"/>
    </source>
</evidence>
<dbReference type="PIRSF" id="PIRSF000167">
    <property type="entry name" value="HemN"/>
    <property type="match status" value="1"/>
</dbReference>
<dbReference type="InterPro" id="IPR004558">
    <property type="entry name" value="Coprogen_oxidase_HemN"/>
</dbReference>
<dbReference type="GO" id="GO:0051989">
    <property type="term" value="F:coproporphyrinogen dehydrogenase activity"/>
    <property type="evidence" value="ECO:0007669"/>
    <property type="project" value="UniProtKB-EC"/>
</dbReference>
<name>A0ABR9AMB3_9BACT</name>
<reference evidence="17 18" key="1">
    <citation type="submission" date="2020-09" db="EMBL/GenBank/DDBJ databases">
        <title>Echinicola sp. CAU 1574 isolated from sand of Sido Beach.</title>
        <authorList>
            <person name="Kim W."/>
        </authorList>
    </citation>
    <scope>NUCLEOTIDE SEQUENCE [LARGE SCALE GENOMIC DNA]</scope>
    <source>
        <strain evidence="17 18">CAU 1574</strain>
    </source>
</reference>
<dbReference type="InterPro" id="IPR023404">
    <property type="entry name" value="rSAM_horseshoe"/>
</dbReference>
<keyword evidence="18" id="KW-1185">Reference proteome</keyword>
<evidence type="ECO:0000313" key="17">
    <source>
        <dbReference type="EMBL" id="MBD8489945.1"/>
    </source>
</evidence>